<sequence>MPSSTPSSATDRPADARSRRGRRRTVTVLLTAALAGGVGAGTYEYFAPQGASVVAQRGADRTEEAPELVTFTDADTADCVNWSQDGDIATDFAVVDCATPHRFEVATREDLSQYPTSEFGPEAPQPDLERQGKLTSELCEGPTRTYLDGRLDPQGRYSIVPILPPEAAWDGGDRTMLCGVAVPDADGVYAETTGRAAETDQSPAEPPETCMRARGDEVDVADCTQPYSWQVTSVENLGDTFTGAWPTIEEQNDHLDAVCTAAAIAFLGGGDDENLYQSTLTPFWTTLPQESWNAGSRTVNCALTKARDGGGFADLQGDVRGEFTIDGNPPKEQPERNPRRDEASRTGGSGDSGGTAGEAP</sequence>
<gene>
    <name evidence="3" type="ORF">MUN33_00190</name>
</gene>
<proteinExistence type="predicted"/>
<protein>
    <submittedName>
        <fullName evidence="3">Septum formation family protein</fullName>
    </submittedName>
</protein>
<reference evidence="3" key="1">
    <citation type="submission" date="2022-04" db="EMBL/GenBank/DDBJ databases">
        <title>Corynebacterium kalidii LD5P10.</title>
        <authorList>
            <person name="Sun J.Q."/>
        </authorList>
    </citation>
    <scope>NUCLEOTIDE SEQUENCE</scope>
    <source>
        <strain evidence="3">LD5P10</strain>
    </source>
</reference>
<organism evidence="3 4">
    <name type="scientific">Corynebacterium kalidii</name>
    <dbReference type="NCBI Taxonomy" id="2931982"/>
    <lineage>
        <taxon>Bacteria</taxon>
        <taxon>Bacillati</taxon>
        <taxon>Actinomycetota</taxon>
        <taxon>Actinomycetes</taxon>
        <taxon>Mycobacteriales</taxon>
        <taxon>Corynebacteriaceae</taxon>
        <taxon>Corynebacterium</taxon>
    </lineage>
</organism>
<evidence type="ECO:0000256" key="1">
    <source>
        <dbReference type="SAM" id="MobiDB-lite"/>
    </source>
</evidence>
<dbReference type="Proteomes" id="UP001139207">
    <property type="component" value="Unassembled WGS sequence"/>
</dbReference>
<feature type="domain" description="Septum formation-related" evidence="2">
    <location>
        <begin position="77"/>
        <end position="301"/>
    </location>
</feature>
<dbReference type="RefSeq" id="WP_244802894.1">
    <property type="nucleotide sequence ID" value="NZ_JALIEA010000005.1"/>
</dbReference>
<dbReference type="AlphaFoldDB" id="A0A9X2AY37"/>
<comment type="caution">
    <text evidence="3">The sequence shown here is derived from an EMBL/GenBank/DDBJ whole genome shotgun (WGS) entry which is preliminary data.</text>
</comment>
<accession>A0A9X2AY37</accession>
<feature type="compositionally biased region" description="Gly residues" evidence="1">
    <location>
        <begin position="347"/>
        <end position="360"/>
    </location>
</feature>
<evidence type="ECO:0000313" key="4">
    <source>
        <dbReference type="Proteomes" id="UP001139207"/>
    </source>
</evidence>
<feature type="region of interest" description="Disordered" evidence="1">
    <location>
        <begin position="1"/>
        <end position="22"/>
    </location>
</feature>
<evidence type="ECO:0000313" key="3">
    <source>
        <dbReference type="EMBL" id="MCJ7857142.1"/>
    </source>
</evidence>
<feature type="region of interest" description="Disordered" evidence="1">
    <location>
        <begin position="312"/>
        <end position="360"/>
    </location>
</feature>
<feature type="compositionally biased region" description="Basic and acidic residues" evidence="1">
    <location>
        <begin position="332"/>
        <end position="344"/>
    </location>
</feature>
<dbReference type="Pfam" id="PF13845">
    <property type="entry name" value="Septum_form"/>
    <property type="match status" value="1"/>
</dbReference>
<name>A0A9X2AY37_9CORY</name>
<feature type="compositionally biased region" description="Polar residues" evidence="1">
    <location>
        <begin position="1"/>
        <end position="10"/>
    </location>
</feature>
<dbReference type="EMBL" id="JALIEA010000005">
    <property type="protein sequence ID" value="MCJ7857142.1"/>
    <property type="molecule type" value="Genomic_DNA"/>
</dbReference>
<evidence type="ECO:0000259" key="2">
    <source>
        <dbReference type="Pfam" id="PF13845"/>
    </source>
</evidence>
<dbReference type="InterPro" id="IPR026004">
    <property type="entry name" value="Septum_form"/>
</dbReference>
<keyword evidence="4" id="KW-1185">Reference proteome</keyword>